<keyword evidence="2" id="KW-1185">Reference proteome</keyword>
<evidence type="ECO:0000313" key="1">
    <source>
        <dbReference type="EMBL" id="BCS83681.1"/>
    </source>
</evidence>
<protein>
    <submittedName>
        <fullName evidence="1">Uncharacterized protein</fullName>
    </submittedName>
</protein>
<proteinExistence type="predicted"/>
<accession>A0ABM7NUE7</accession>
<dbReference type="Proteomes" id="UP001321479">
    <property type="component" value="Segment"/>
</dbReference>
<evidence type="ECO:0000313" key="2">
    <source>
        <dbReference type="Proteomes" id="UP001321479"/>
    </source>
</evidence>
<sequence>MSNINTFSFEKMNYIIKFYDKDENKFYVLAETENDAYDIAINYQIQIFIGYYMYNGIPCNSKIVNIFKNKLLEIECKIKCVGPEMSILG</sequence>
<organism evidence="1 2">
    <name type="scientific">Cotonvirus japonicus</name>
    <dbReference type="NCBI Taxonomy" id="2811091"/>
    <lineage>
        <taxon>Viruses</taxon>
        <taxon>Varidnaviria</taxon>
        <taxon>Bamfordvirae</taxon>
        <taxon>Nucleocytoviricota</taxon>
        <taxon>Megaviricetes</taxon>
        <taxon>Imitervirales</taxon>
        <taxon>Mimiviridae</taxon>
        <taxon>Megamimivirinae</taxon>
        <taxon>Cotonvirus</taxon>
        <taxon>Cotonvirus japonicum</taxon>
    </lineage>
</organism>
<dbReference type="RefSeq" id="YP_010842289.1">
    <property type="nucleotide sequence ID" value="NC_079139.1"/>
</dbReference>
<name>A0ABM7NUE7_9VIRU</name>
<dbReference type="GeneID" id="80558886"/>
<reference evidence="1 2" key="1">
    <citation type="submission" date="2021-02" db="EMBL/GenBank/DDBJ databases">
        <title>Cotonvirus japonicus, which uses Golgi apparatus of host cells for its virion factory, phylogenetically links tailed tupanvirus and icosahedral mimivirus.</title>
        <authorList>
            <person name="Takahashi H."/>
            <person name="Fukaya S."/>
            <person name="Song C."/>
            <person name="Murata K."/>
            <person name="Takemura M."/>
        </authorList>
    </citation>
    <scope>NUCLEOTIDE SEQUENCE [LARGE SCALE GENOMIC DNA]</scope>
</reference>
<dbReference type="EMBL" id="AP024483">
    <property type="protein sequence ID" value="BCS83681.1"/>
    <property type="molecule type" value="Genomic_DNA"/>
</dbReference>